<feature type="transmembrane region" description="Helical" evidence="6">
    <location>
        <begin position="20"/>
        <end position="39"/>
    </location>
</feature>
<keyword evidence="5 6" id="KW-0472">Membrane</keyword>
<protein>
    <recommendedName>
        <fullName evidence="7">SSD domain-containing protein</fullName>
    </recommendedName>
</protein>
<dbReference type="Gene3D" id="1.20.1640.10">
    <property type="entry name" value="Multidrug efflux transporter AcrB transmembrane domain"/>
    <property type="match status" value="2"/>
</dbReference>
<feature type="transmembrane region" description="Helical" evidence="6">
    <location>
        <begin position="751"/>
        <end position="775"/>
    </location>
</feature>
<dbReference type="GO" id="GO:0005886">
    <property type="term" value="C:plasma membrane"/>
    <property type="evidence" value="ECO:0007669"/>
    <property type="project" value="UniProtKB-SubCell"/>
</dbReference>
<dbReference type="AlphaFoldDB" id="A0A381T331"/>
<proteinExistence type="predicted"/>
<keyword evidence="3 6" id="KW-0812">Transmembrane</keyword>
<dbReference type="InterPro" id="IPR050545">
    <property type="entry name" value="Mycobact_MmpL"/>
</dbReference>
<evidence type="ECO:0000256" key="4">
    <source>
        <dbReference type="ARBA" id="ARBA00022989"/>
    </source>
</evidence>
<feature type="transmembrane region" description="Helical" evidence="6">
    <location>
        <begin position="273"/>
        <end position="293"/>
    </location>
</feature>
<evidence type="ECO:0000256" key="5">
    <source>
        <dbReference type="ARBA" id="ARBA00023136"/>
    </source>
</evidence>
<evidence type="ECO:0000259" key="7">
    <source>
        <dbReference type="PROSITE" id="PS50156"/>
    </source>
</evidence>
<dbReference type="SUPFAM" id="SSF82866">
    <property type="entry name" value="Multidrug efflux transporter AcrB transmembrane domain"/>
    <property type="match status" value="2"/>
</dbReference>
<dbReference type="PANTHER" id="PTHR33406">
    <property type="entry name" value="MEMBRANE PROTEIN MJ1562-RELATED"/>
    <property type="match status" value="1"/>
</dbReference>
<evidence type="ECO:0000256" key="1">
    <source>
        <dbReference type="ARBA" id="ARBA00004651"/>
    </source>
</evidence>
<evidence type="ECO:0000256" key="2">
    <source>
        <dbReference type="ARBA" id="ARBA00022475"/>
    </source>
</evidence>
<evidence type="ECO:0000256" key="6">
    <source>
        <dbReference type="SAM" id="Phobius"/>
    </source>
</evidence>
<feature type="transmembrane region" description="Helical" evidence="6">
    <location>
        <begin position="648"/>
        <end position="670"/>
    </location>
</feature>
<feature type="transmembrane region" description="Helical" evidence="6">
    <location>
        <begin position="620"/>
        <end position="641"/>
    </location>
</feature>
<name>A0A381T331_9ZZZZ</name>
<keyword evidence="2" id="KW-1003">Cell membrane</keyword>
<gene>
    <name evidence="8" type="ORF">METZ01_LOCUS63484</name>
</gene>
<reference evidence="8" key="1">
    <citation type="submission" date="2018-05" db="EMBL/GenBank/DDBJ databases">
        <authorList>
            <person name="Lanie J.A."/>
            <person name="Ng W.-L."/>
            <person name="Kazmierczak K.M."/>
            <person name="Andrzejewski T.M."/>
            <person name="Davidsen T.M."/>
            <person name="Wayne K.J."/>
            <person name="Tettelin H."/>
            <person name="Glass J.I."/>
            <person name="Rusch D."/>
            <person name="Podicherti R."/>
            <person name="Tsui H.-C.T."/>
            <person name="Winkler M.E."/>
        </authorList>
    </citation>
    <scope>NUCLEOTIDE SEQUENCE</scope>
</reference>
<feature type="transmembrane region" description="Helical" evidence="6">
    <location>
        <begin position="245"/>
        <end position="267"/>
    </location>
</feature>
<comment type="subcellular location">
    <subcellularLocation>
        <location evidence="1">Cell membrane</location>
        <topology evidence="1">Multi-pass membrane protein</topology>
    </subcellularLocation>
</comment>
<dbReference type="PROSITE" id="PS50156">
    <property type="entry name" value="SSD"/>
    <property type="match status" value="1"/>
</dbReference>
<feature type="transmembrane region" description="Helical" evidence="6">
    <location>
        <begin position="408"/>
        <end position="428"/>
    </location>
</feature>
<feature type="transmembrane region" description="Helical" evidence="6">
    <location>
        <begin position="220"/>
        <end position="238"/>
    </location>
</feature>
<sequence>MTGFRHNLAVATIRNRGLTLFLVGLVTVFFAVGLTKVDLRTIFSDLFPKNHPFVETFKDHPNFGNPLTVTMMVKVKDGDIYNPETLAKIWNLSRDIDLAPAVDHDQILSIASEKARFAEATPFGIDSKPLMGDAPPSTPEEIVEFKRRVDKAPNVQAFLISQDETATMITATFIERLLDFGVTFEFIQEMVERESDARHEVYIAGAPILTGWVYTYQLQMLGIFAVTAAALFLSLLFYMRNVPGVLTPIIVSAVAATWGFGFVGWIGDPIEPLIMVVPLLLIARSFSHCVQFIERYYELYHLLGDKRKAAEQALTVMMAPGALGIITDATGLFLIALAPIPVMERFALFCGFWAMILVPANLFLSPILLSFFPKPKNVGALLGTDSKARVHNQIFEILNAISRLSHGGWARTTTIVVVILSVFSIGMMTQIRVGNPVEGSNLLWYDSDYNEAVRQINRHFPGLMTLEIVFEGKEENSRIVKMSDTIKSMNSIQRYLEAQPNPPAATLSFADYLPEANRLYSGGNPKWAPLDYDDVSINAAAGALLMGSSTKAYSHVADFELKNGAVSLWYKDNKQATVDTALAQTRAAIEEVGVEHDAFRIRLGTGAIALQQSVNDTVDLYQWIILAALNLVILITCSLAYKSIWAGFILLIPVNMSNVFLGAVMVMMGIGLDVNTLPIAAIGIGVGIDYGIYLLSRICEEHRDSQDYGDAIRKAVSTTGKAIFFTATIVLLSILPWYFLSGLKFLADMGLLLVIIMLINMVVALVVLPLLVYLFKPAFVDREHIIVSESIDVDLDEKQFQTAR</sequence>
<evidence type="ECO:0000256" key="3">
    <source>
        <dbReference type="ARBA" id="ARBA00022692"/>
    </source>
</evidence>
<feature type="transmembrane region" description="Helical" evidence="6">
    <location>
        <begin position="722"/>
        <end position="739"/>
    </location>
</feature>
<dbReference type="Pfam" id="PF03176">
    <property type="entry name" value="MMPL"/>
    <property type="match status" value="1"/>
</dbReference>
<dbReference type="InterPro" id="IPR004869">
    <property type="entry name" value="MMPL_dom"/>
</dbReference>
<evidence type="ECO:0000313" key="8">
    <source>
        <dbReference type="EMBL" id="SVA10630.1"/>
    </source>
</evidence>
<feature type="domain" description="SSD" evidence="7">
    <location>
        <begin position="677"/>
        <end position="774"/>
    </location>
</feature>
<feature type="transmembrane region" description="Helical" evidence="6">
    <location>
        <begin position="676"/>
        <end position="695"/>
    </location>
</feature>
<organism evidence="8">
    <name type="scientific">marine metagenome</name>
    <dbReference type="NCBI Taxonomy" id="408172"/>
    <lineage>
        <taxon>unclassified sequences</taxon>
        <taxon>metagenomes</taxon>
        <taxon>ecological metagenomes</taxon>
    </lineage>
</organism>
<keyword evidence="4 6" id="KW-1133">Transmembrane helix</keyword>
<dbReference type="PANTHER" id="PTHR33406:SF10">
    <property type="entry name" value="SSD DOMAIN-CONTAINING PROTEIN"/>
    <property type="match status" value="1"/>
</dbReference>
<accession>A0A381T331</accession>
<dbReference type="InterPro" id="IPR000731">
    <property type="entry name" value="SSD"/>
</dbReference>
<feature type="transmembrane region" description="Helical" evidence="6">
    <location>
        <begin position="346"/>
        <end position="372"/>
    </location>
</feature>
<dbReference type="EMBL" id="UINC01003955">
    <property type="protein sequence ID" value="SVA10630.1"/>
    <property type="molecule type" value="Genomic_DNA"/>
</dbReference>
<feature type="transmembrane region" description="Helical" evidence="6">
    <location>
        <begin position="314"/>
        <end position="340"/>
    </location>
</feature>